<evidence type="ECO:0000313" key="2">
    <source>
        <dbReference type="EMBL" id="SMY29297.1"/>
    </source>
</evidence>
<sequence length="397" mass="43428">MARGFGVMPEAPLLSQGLWAPHLSSVFNAIGDAHNTIDAVEGNLTIDQLLALQAPTNDLNAAVKTAIDNTIAQKDALVTACLGPTVYNSLLNQQTVSEQLVDSKIAPPLPLLPRPMLPPPLPRLLRLAMPRLPPLAMPRQPQLAKPPRRLLARRPQFTPPTIQSTQLMELHTLTHRRSTPAHTQSLLQNSKPVPTTYYGWSTVTVTIYPTEHPTPTYPASSTEYVTYYETYAPITTTVVVDNKPVPTTIAVYTTVTITVAPVKTACPSPAVYTHPAAPAAPAAPAETKPADAIQQIGDGQIQNPAKPGEASPIQQINDGQIQNPASPGAASLAKPAAYPAKPTNERHRLREADLPSYARNLHRRRQQGLDRQLRRFLRRCRRYRCLLDGLHLDSWEV</sequence>
<name>A0A1Y6LY34_ZYMTR</name>
<accession>A0A1Y6LY34</accession>
<dbReference type="EMBL" id="LT882687">
    <property type="protein sequence ID" value="SMY29297.1"/>
    <property type="molecule type" value="Genomic_DNA"/>
</dbReference>
<evidence type="ECO:0000256" key="1">
    <source>
        <dbReference type="SAM" id="MobiDB-lite"/>
    </source>
</evidence>
<organism evidence="2 3">
    <name type="scientific">Zymoseptoria tritici ST99CH_1A5</name>
    <dbReference type="NCBI Taxonomy" id="1276529"/>
    <lineage>
        <taxon>Eukaryota</taxon>
        <taxon>Fungi</taxon>
        <taxon>Dikarya</taxon>
        <taxon>Ascomycota</taxon>
        <taxon>Pezizomycotina</taxon>
        <taxon>Dothideomycetes</taxon>
        <taxon>Dothideomycetidae</taxon>
        <taxon>Mycosphaerellales</taxon>
        <taxon>Mycosphaerellaceae</taxon>
        <taxon>Zymoseptoria</taxon>
    </lineage>
</organism>
<proteinExistence type="predicted"/>
<evidence type="ECO:0000313" key="3">
    <source>
        <dbReference type="Proteomes" id="UP000215453"/>
    </source>
</evidence>
<reference evidence="2 3" key="1">
    <citation type="submission" date="2016-10" db="EMBL/GenBank/DDBJ databases">
        <authorList>
            <person name="Varghese N."/>
        </authorList>
    </citation>
    <scope>NUCLEOTIDE SEQUENCE [LARGE SCALE GENOMIC DNA]</scope>
</reference>
<dbReference type="Gene3D" id="1.20.1280.140">
    <property type="match status" value="1"/>
</dbReference>
<protein>
    <submittedName>
        <fullName evidence="2">Uncharacterized protein</fullName>
    </submittedName>
</protein>
<dbReference type="Proteomes" id="UP000215453">
    <property type="component" value="Chromosome 12"/>
</dbReference>
<dbReference type="Pfam" id="PF12296">
    <property type="entry name" value="HsbA"/>
    <property type="match status" value="1"/>
</dbReference>
<feature type="region of interest" description="Disordered" evidence="1">
    <location>
        <begin position="325"/>
        <end position="349"/>
    </location>
</feature>
<gene>
    <name evidence="2" type="ORF">ZT1A5_G10744</name>
</gene>
<dbReference type="AlphaFoldDB" id="A0A1Y6LY34"/>
<feature type="compositionally biased region" description="Low complexity" evidence="1">
    <location>
        <begin position="325"/>
        <end position="342"/>
    </location>
</feature>
<dbReference type="InterPro" id="IPR021054">
    <property type="entry name" value="Cell_wall_mannoprotein_1"/>
</dbReference>